<dbReference type="InterPro" id="IPR036291">
    <property type="entry name" value="NAD(P)-bd_dom_sf"/>
</dbReference>
<dbReference type="EMBL" id="JARVKM010000085">
    <property type="protein sequence ID" value="KAK9770840.1"/>
    <property type="molecule type" value="Genomic_DNA"/>
</dbReference>
<evidence type="ECO:0000313" key="4">
    <source>
        <dbReference type="EMBL" id="KAK9770840.1"/>
    </source>
</evidence>
<sequence length="171" mass="18515">MSKLLTVFGATGRQGGSVIDAVSNDRILNQQYKIRGITRDSSKDNCLSLKQRGVEVVEADANESSLANVLDGSHAVFIVTSTIFDGQAMAREIAQGRAMADAAVASGAELLIFSSLPNASQSSRGKYRHVYHFDAKAEIEVYPNFANQKRFYRLGFLHAEFARTPSAAPDG</sequence>
<dbReference type="PANTHER" id="PTHR42748:SF11">
    <property type="entry name" value="NMRA-LIKE DOMAIN-CONTAINING PROTEIN"/>
    <property type="match status" value="1"/>
</dbReference>
<comment type="similarity">
    <text evidence="1">Belongs to the NmrA-type oxidoreductase family.</text>
</comment>
<evidence type="ECO:0000313" key="5">
    <source>
        <dbReference type="Proteomes" id="UP001465668"/>
    </source>
</evidence>
<keyword evidence="5" id="KW-1185">Reference proteome</keyword>
<dbReference type="InterPro" id="IPR008030">
    <property type="entry name" value="NmrA-like"/>
</dbReference>
<feature type="domain" description="NmrA-like" evidence="3">
    <location>
        <begin position="1"/>
        <end position="142"/>
    </location>
</feature>
<comment type="caution">
    <text evidence="4">The sequence shown here is derived from an EMBL/GenBank/DDBJ whole genome shotgun (WGS) entry which is preliminary data.</text>
</comment>
<protein>
    <recommendedName>
        <fullName evidence="3">NmrA-like domain-containing protein</fullName>
    </recommendedName>
</protein>
<dbReference type="SUPFAM" id="SSF51735">
    <property type="entry name" value="NAD(P)-binding Rossmann-fold domains"/>
    <property type="match status" value="1"/>
</dbReference>
<dbReference type="Pfam" id="PF05368">
    <property type="entry name" value="NmrA"/>
    <property type="match status" value="1"/>
</dbReference>
<dbReference type="InterPro" id="IPR051164">
    <property type="entry name" value="NmrA-like_oxidored"/>
</dbReference>
<gene>
    <name evidence="4" type="ORF">SCAR479_12517</name>
</gene>
<keyword evidence="2" id="KW-0521">NADP</keyword>
<name>A0ABR2XAS9_9PEZI</name>
<proteinExistence type="inferred from homology"/>
<evidence type="ECO:0000256" key="1">
    <source>
        <dbReference type="ARBA" id="ARBA00006328"/>
    </source>
</evidence>
<accession>A0ABR2XAS9</accession>
<dbReference type="Proteomes" id="UP001465668">
    <property type="component" value="Unassembled WGS sequence"/>
</dbReference>
<evidence type="ECO:0000259" key="3">
    <source>
        <dbReference type="Pfam" id="PF05368"/>
    </source>
</evidence>
<evidence type="ECO:0000256" key="2">
    <source>
        <dbReference type="ARBA" id="ARBA00022857"/>
    </source>
</evidence>
<organism evidence="4 5">
    <name type="scientific">Seiridium cardinale</name>
    <dbReference type="NCBI Taxonomy" id="138064"/>
    <lineage>
        <taxon>Eukaryota</taxon>
        <taxon>Fungi</taxon>
        <taxon>Dikarya</taxon>
        <taxon>Ascomycota</taxon>
        <taxon>Pezizomycotina</taxon>
        <taxon>Sordariomycetes</taxon>
        <taxon>Xylariomycetidae</taxon>
        <taxon>Amphisphaeriales</taxon>
        <taxon>Sporocadaceae</taxon>
        <taxon>Seiridium</taxon>
    </lineage>
</organism>
<dbReference type="Gene3D" id="3.40.50.720">
    <property type="entry name" value="NAD(P)-binding Rossmann-like Domain"/>
    <property type="match status" value="1"/>
</dbReference>
<dbReference type="PANTHER" id="PTHR42748">
    <property type="entry name" value="NITROGEN METABOLITE REPRESSION PROTEIN NMRA FAMILY MEMBER"/>
    <property type="match status" value="1"/>
</dbReference>
<reference evidence="4 5" key="1">
    <citation type="submission" date="2024-02" db="EMBL/GenBank/DDBJ databases">
        <title>First draft genome assembly of two strains of Seiridium cardinale.</title>
        <authorList>
            <person name="Emiliani G."/>
            <person name="Scali E."/>
        </authorList>
    </citation>
    <scope>NUCLEOTIDE SEQUENCE [LARGE SCALE GENOMIC DNA]</scope>
    <source>
        <strain evidence="4 5">BM-138-000479</strain>
    </source>
</reference>